<dbReference type="RefSeq" id="WP_345163771.1">
    <property type="nucleotide sequence ID" value="NZ_BAABHC010000042.1"/>
</dbReference>
<dbReference type="InterPro" id="IPR006140">
    <property type="entry name" value="D-isomer_DH_NAD-bd"/>
</dbReference>
<dbReference type="InterPro" id="IPR058205">
    <property type="entry name" value="D-LDH-like"/>
</dbReference>
<dbReference type="InterPro" id="IPR006139">
    <property type="entry name" value="D-isomer_2_OHA_DH_cat_dom"/>
</dbReference>
<keyword evidence="2 4" id="KW-0560">Oxidoreductase</keyword>
<evidence type="ECO:0000313" key="7">
    <source>
        <dbReference type="EMBL" id="GAA4445579.1"/>
    </source>
</evidence>
<dbReference type="PANTHER" id="PTHR43026:SF1">
    <property type="entry name" value="2-HYDROXYACID DEHYDROGENASE HOMOLOG 1-RELATED"/>
    <property type="match status" value="1"/>
</dbReference>
<feature type="domain" description="D-isomer specific 2-hydroxyacid dehydrogenase catalytic" evidence="5">
    <location>
        <begin position="3"/>
        <end position="325"/>
    </location>
</feature>
<evidence type="ECO:0000256" key="2">
    <source>
        <dbReference type="ARBA" id="ARBA00023002"/>
    </source>
</evidence>
<evidence type="ECO:0000259" key="6">
    <source>
        <dbReference type="Pfam" id="PF02826"/>
    </source>
</evidence>
<feature type="domain" description="D-isomer specific 2-hydroxyacid dehydrogenase NAD-binding" evidence="6">
    <location>
        <begin position="110"/>
        <end position="297"/>
    </location>
</feature>
<dbReference type="Pfam" id="PF02826">
    <property type="entry name" value="2-Hacid_dh_C"/>
    <property type="match status" value="1"/>
</dbReference>
<evidence type="ECO:0000259" key="5">
    <source>
        <dbReference type="Pfam" id="PF00389"/>
    </source>
</evidence>
<keyword evidence="8" id="KW-1185">Reference proteome</keyword>
<dbReference type="Proteomes" id="UP001500552">
    <property type="component" value="Unassembled WGS sequence"/>
</dbReference>
<dbReference type="Gene3D" id="3.40.50.720">
    <property type="entry name" value="NAD(P)-binding Rossmann-like Domain"/>
    <property type="match status" value="2"/>
</dbReference>
<dbReference type="Pfam" id="PF00389">
    <property type="entry name" value="2-Hacid_dh"/>
    <property type="match status" value="1"/>
</dbReference>
<keyword evidence="3" id="KW-0520">NAD</keyword>
<organism evidence="7 8">
    <name type="scientific">Pontibacter saemangeumensis</name>
    <dbReference type="NCBI Taxonomy" id="1084525"/>
    <lineage>
        <taxon>Bacteria</taxon>
        <taxon>Pseudomonadati</taxon>
        <taxon>Bacteroidota</taxon>
        <taxon>Cytophagia</taxon>
        <taxon>Cytophagales</taxon>
        <taxon>Hymenobacteraceae</taxon>
        <taxon>Pontibacter</taxon>
    </lineage>
</organism>
<comment type="similarity">
    <text evidence="1 4">Belongs to the D-isomer specific 2-hydroxyacid dehydrogenase family.</text>
</comment>
<dbReference type="InterPro" id="IPR036291">
    <property type="entry name" value="NAD(P)-bd_dom_sf"/>
</dbReference>
<dbReference type="EMBL" id="BAABHC010000042">
    <property type="protein sequence ID" value="GAA4445579.1"/>
    <property type="molecule type" value="Genomic_DNA"/>
</dbReference>
<dbReference type="PANTHER" id="PTHR43026">
    <property type="entry name" value="2-HYDROXYACID DEHYDROGENASE HOMOLOG 1-RELATED"/>
    <property type="match status" value="1"/>
</dbReference>
<comment type="caution">
    <text evidence="7">The sequence shown here is derived from an EMBL/GenBank/DDBJ whole genome shotgun (WGS) entry which is preliminary data.</text>
</comment>
<evidence type="ECO:0000313" key="8">
    <source>
        <dbReference type="Proteomes" id="UP001500552"/>
    </source>
</evidence>
<sequence>MDVLFFSSKPYDEQFFARANQEFGYNLKFLEVHLQQSTAILAKGYKVACVFVNDTVDAEVLQILAEQGVQLIALRCAGFNNVDLKAAEALGMKVVRVPAYSPYSVAEHTLALILTLNRKTHRAYNRVKEGNFALNGLMGFDLHGKTAGLIGLGKIGLVTAKILKGFGCRVLGYDIAKPAECERIGIEFTDLKTIYAESDIISLHCPLTPATYHIINADSISEMKKGVMLINTSRGALIDAVAVIDGLKSEQISYLGLDVYEEEADLFFEDLSEKVIQDDIFMRLLSFNNVLITGHQAFFTSNALHKIAEITLENIAAFAANASLNEVKSAQQA</sequence>
<dbReference type="PROSITE" id="PS00671">
    <property type="entry name" value="D_2_HYDROXYACID_DH_3"/>
    <property type="match status" value="1"/>
</dbReference>
<accession>A0ABP8MA67</accession>
<dbReference type="PROSITE" id="PS00670">
    <property type="entry name" value="D_2_HYDROXYACID_DH_2"/>
    <property type="match status" value="1"/>
</dbReference>
<evidence type="ECO:0000256" key="1">
    <source>
        <dbReference type="ARBA" id="ARBA00005854"/>
    </source>
</evidence>
<name>A0ABP8MA67_9BACT</name>
<dbReference type="SUPFAM" id="SSF51735">
    <property type="entry name" value="NAD(P)-binding Rossmann-fold domains"/>
    <property type="match status" value="1"/>
</dbReference>
<reference evidence="8" key="1">
    <citation type="journal article" date="2019" name="Int. J. Syst. Evol. Microbiol.">
        <title>The Global Catalogue of Microorganisms (GCM) 10K type strain sequencing project: providing services to taxonomists for standard genome sequencing and annotation.</title>
        <authorList>
            <consortium name="The Broad Institute Genomics Platform"/>
            <consortium name="The Broad Institute Genome Sequencing Center for Infectious Disease"/>
            <person name="Wu L."/>
            <person name="Ma J."/>
        </authorList>
    </citation>
    <scope>NUCLEOTIDE SEQUENCE [LARGE SCALE GENOMIC DNA]</scope>
    <source>
        <strain evidence="8">JCM 17926</strain>
    </source>
</reference>
<dbReference type="SUPFAM" id="SSF52283">
    <property type="entry name" value="Formate/glycerate dehydrogenase catalytic domain-like"/>
    <property type="match status" value="1"/>
</dbReference>
<protein>
    <submittedName>
        <fullName evidence="7">2-hydroxyacid dehydrogenase</fullName>
    </submittedName>
</protein>
<evidence type="ECO:0000256" key="3">
    <source>
        <dbReference type="ARBA" id="ARBA00023027"/>
    </source>
</evidence>
<dbReference type="CDD" id="cd12183">
    <property type="entry name" value="LDH_like_2"/>
    <property type="match status" value="1"/>
</dbReference>
<dbReference type="InterPro" id="IPR029753">
    <property type="entry name" value="D-isomer_DH_CS"/>
</dbReference>
<proteinExistence type="inferred from homology"/>
<gene>
    <name evidence="7" type="ORF">GCM10023188_48960</name>
</gene>
<evidence type="ECO:0000256" key="4">
    <source>
        <dbReference type="RuleBase" id="RU003719"/>
    </source>
</evidence>